<keyword evidence="8" id="KW-0812">Transmembrane</keyword>
<evidence type="ECO:0000256" key="8">
    <source>
        <dbReference type="SAM" id="Phobius"/>
    </source>
</evidence>
<dbReference type="SUPFAM" id="SSF55874">
    <property type="entry name" value="ATPase domain of HSP90 chaperone/DNA topoisomerase II/histidine kinase"/>
    <property type="match status" value="1"/>
</dbReference>
<dbReference type="InterPro" id="IPR003660">
    <property type="entry name" value="HAMP_dom"/>
</dbReference>
<dbReference type="Gene3D" id="6.10.340.10">
    <property type="match status" value="1"/>
</dbReference>
<dbReference type="PRINTS" id="PR00344">
    <property type="entry name" value="BCTRLSENSOR"/>
</dbReference>
<evidence type="ECO:0000256" key="6">
    <source>
        <dbReference type="ARBA" id="ARBA00022777"/>
    </source>
</evidence>
<dbReference type="Pfam" id="PF02518">
    <property type="entry name" value="HATPase_c"/>
    <property type="match status" value="1"/>
</dbReference>
<evidence type="ECO:0000259" key="9">
    <source>
        <dbReference type="PROSITE" id="PS50109"/>
    </source>
</evidence>
<dbReference type="Gene3D" id="1.10.287.130">
    <property type="match status" value="1"/>
</dbReference>
<accession>A0AA37WSU8</accession>
<keyword evidence="6" id="KW-0418">Kinase</keyword>
<keyword evidence="7" id="KW-0175">Coiled coil</keyword>
<feature type="transmembrane region" description="Helical" evidence="8">
    <location>
        <begin position="39"/>
        <end position="61"/>
    </location>
</feature>
<dbReference type="PROSITE" id="PS50885">
    <property type="entry name" value="HAMP"/>
    <property type="match status" value="1"/>
</dbReference>
<gene>
    <name evidence="11" type="ORF">GCM10007890_42330</name>
</gene>
<keyword evidence="8" id="KW-0472">Membrane</keyword>
<name>A0AA37WSU8_9HYPH</name>
<organism evidence="11 12">
    <name type="scientific">Methylobacterium tardum</name>
    <dbReference type="NCBI Taxonomy" id="374432"/>
    <lineage>
        <taxon>Bacteria</taxon>
        <taxon>Pseudomonadati</taxon>
        <taxon>Pseudomonadota</taxon>
        <taxon>Alphaproteobacteria</taxon>
        <taxon>Hyphomicrobiales</taxon>
        <taxon>Methylobacteriaceae</taxon>
        <taxon>Methylobacterium</taxon>
    </lineage>
</organism>
<protein>
    <recommendedName>
        <fullName evidence="3">histidine kinase</fullName>
        <ecNumber evidence="3">2.7.13.3</ecNumber>
    </recommendedName>
</protein>
<evidence type="ECO:0000256" key="1">
    <source>
        <dbReference type="ARBA" id="ARBA00000085"/>
    </source>
</evidence>
<dbReference type="Gene3D" id="3.30.565.10">
    <property type="entry name" value="Histidine kinase-like ATPase, C-terminal domain"/>
    <property type="match status" value="1"/>
</dbReference>
<comment type="catalytic activity">
    <reaction evidence="1">
        <text>ATP + protein L-histidine = ADP + protein N-phospho-L-histidine.</text>
        <dbReference type="EC" id="2.7.13.3"/>
    </reaction>
</comment>
<dbReference type="RefSeq" id="WP_238198768.1">
    <property type="nucleotide sequence ID" value="NZ_BPQZ01000026.1"/>
</dbReference>
<evidence type="ECO:0000256" key="2">
    <source>
        <dbReference type="ARBA" id="ARBA00004370"/>
    </source>
</evidence>
<evidence type="ECO:0000256" key="4">
    <source>
        <dbReference type="ARBA" id="ARBA00022553"/>
    </source>
</evidence>
<dbReference type="InterPro" id="IPR004358">
    <property type="entry name" value="Sig_transdc_His_kin-like_C"/>
</dbReference>
<comment type="caution">
    <text evidence="11">The sequence shown here is derived from an EMBL/GenBank/DDBJ whole genome shotgun (WGS) entry which is preliminary data.</text>
</comment>
<evidence type="ECO:0000256" key="7">
    <source>
        <dbReference type="SAM" id="Coils"/>
    </source>
</evidence>
<evidence type="ECO:0000256" key="3">
    <source>
        <dbReference type="ARBA" id="ARBA00012438"/>
    </source>
</evidence>
<keyword evidence="12" id="KW-1185">Reference proteome</keyword>
<reference evidence="12" key="1">
    <citation type="journal article" date="2019" name="Int. J. Syst. Evol. Microbiol.">
        <title>The Global Catalogue of Microorganisms (GCM) 10K type strain sequencing project: providing services to taxonomists for standard genome sequencing and annotation.</title>
        <authorList>
            <consortium name="The Broad Institute Genomics Platform"/>
            <consortium name="The Broad Institute Genome Sequencing Center for Infectious Disease"/>
            <person name="Wu L."/>
            <person name="Ma J."/>
        </authorList>
    </citation>
    <scope>NUCLEOTIDE SEQUENCE [LARGE SCALE GENOMIC DNA]</scope>
    <source>
        <strain evidence="12">NBRC 103632</strain>
    </source>
</reference>
<dbReference type="GO" id="GO:0016020">
    <property type="term" value="C:membrane"/>
    <property type="evidence" value="ECO:0007669"/>
    <property type="project" value="UniProtKB-SubCell"/>
</dbReference>
<sequence length="806" mass="86631">MCRRKVGGGTGDRNGGGARDTVWGAMMRGFGRSGIARRVLVVGAIPILVAAAIALGAWILLHEAERARAGAVVATETAQTLAAMNRARADALSGSVAGRDGAERRFDERAATATAQLERLERLARTRGQAALVATVTGDLTSQVTRMRALLLSEQAANATIADMARRADALVALTDVARRRQQQDNAQLIAVLAVKDAELERNQGVVTALRELREAISTAELNRARIGRPVFPIEFDELAADLRQLDAVGDRLRRVLRVDGEAGAADRATELLKAYRDRSRTEDDLNRVLSEGFELTRATQAGRVLVEWCDQLVQVNVARQSRLYEEVALLIRHSVLSNEAELSAQDIALTALRLARRTDAALAGRDTAEASRVLAAGADLSGTSRTLLIPVSIRDEMAGAIDGWRTQLAATIDKIGEQNETIADMDRRAATMSANAQTLSRAFIDDADQFGSVIRQLLIVGAVGALCLGIGAAAAVARSITRPLHALQHSIVTAAGAPTPEDIGRDGHLLARRDELGDIARATNAFLEQIRRREADRRNASQRADDALTTLRQAQEDLIRAERLASLGQLVAGVSHEISTPLGIALTTATQVQSDSAAFARLVGDNQLSRSRLTQYAGRMQEGAQLLTSNLMRAADLLYSFKQVAADQAIEDRRALNLADWIDELLKSLRALARPGRHAFVVECPPDLVVDTLPGILAQVVSNAVKNAIEHGFRDREGGRITITAQRTGDGIDLSIADDGRGIDSADLGRVFDPFFTTARARGGTGLGLHIVHNLVVNRLQGRVELQSSAGAGTVLRLWLPERLA</sequence>
<keyword evidence="5" id="KW-0808">Transferase</keyword>
<evidence type="ECO:0000256" key="5">
    <source>
        <dbReference type="ARBA" id="ARBA00022679"/>
    </source>
</evidence>
<dbReference type="SMART" id="SM00387">
    <property type="entry name" value="HATPase_c"/>
    <property type="match status" value="1"/>
</dbReference>
<dbReference type="GO" id="GO:0007165">
    <property type="term" value="P:signal transduction"/>
    <property type="evidence" value="ECO:0007669"/>
    <property type="project" value="InterPro"/>
</dbReference>
<keyword evidence="8" id="KW-1133">Transmembrane helix</keyword>
<evidence type="ECO:0000313" key="11">
    <source>
        <dbReference type="EMBL" id="GLS72220.1"/>
    </source>
</evidence>
<keyword evidence="4" id="KW-0597">Phosphoprotein</keyword>
<dbReference type="InterPro" id="IPR005467">
    <property type="entry name" value="His_kinase_dom"/>
</dbReference>
<dbReference type="AlphaFoldDB" id="A0AA37WSU8"/>
<feature type="domain" description="Histidine kinase" evidence="9">
    <location>
        <begin position="574"/>
        <end position="805"/>
    </location>
</feature>
<dbReference type="EC" id="2.7.13.3" evidence="3"/>
<feature type="domain" description="HAMP" evidence="10">
    <location>
        <begin position="479"/>
        <end position="536"/>
    </location>
</feature>
<dbReference type="GO" id="GO:0004673">
    <property type="term" value="F:protein histidine kinase activity"/>
    <property type="evidence" value="ECO:0007669"/>
    <property type="project" value="UniProtKB-EC"/>
</dbReference>
<dbReference type="Proteomes" id="UP001157440">
    <property type="component" value="Unassembled WGS sequence"/>
</dbReference>
<dbReference type="PANTHER" id="PTHR43065">
    <property type="entry name" value="SENSOR HISTIDINE KINASE"/>
    <property type="match status" value="1"/>
</dbReference>
<evidence type="ECO:0000259" key="10">
    <source>
        <dbReference type="PROSITE" id="PS50885"/>
    </source>
</evidence>
<dbReference type="PROSITE" id="PS50109">
    <property type="entry name" value="HIS_KIN"/>
    <property type="match status" value="1"/>
</dbReference>
<feature type="coiled-coil region" evidence="7">
    <location>
        <begin position="538"/>
        <end position="565"/>
    </location>
</feature>
<comment type="subcellular location">
    <subcellularLocation>
        <location evidence="2">Membrane</location>
    </subcellularLocation>
</comment>
<evidence type="ECO:0000313" key="12">
    <source>
        <dbReference type="Proteomes" id="UP001157440"/>
    </source>
</evidence>
<dbReference type="InterPro" id="IPR036890">
    <property type="entry name" value="HATPase_C_sf"/>
</dbReference>
<dbReference type="InterPro" id="IPR003594">
    <property type="entry name" value="HATPase_dom"/>
</dbReference>
<dbReference type="EMBL" id="BSPL01000020">
    <property type="protein sequence ID" value="GLS72220.1"/>
    <property type="molecule type" value="Genomic_DNA"/>
</dbReference>
<dbReference type="PANTHER" id="PTHR43065:SF47">
    <property type="match status" value="1"/>
</dbReference>
<proteinExistence type="predicted"/>